<evidence type="ECO:0000256" key="1">
    <source>
        <dbReference type="SAM" id="SignalP"/>
    </source>
</evidence>
<sequence length="137" mass="15318">MEIESALGFAVILLSRVQVLIPTLWPAREPESLRSPSCELALYKNQSKPLRVTGLTIEPSCLDQNGCLKISTNPRGFPPYTFQKFVRASGGIMVSTFAEKIARIFVSSVEFSLNLSTKEIRATAVLNKVFREQILHY</sequence>
<accession>A0AAV4BYY8</accession>
<feature type="signal peptide" evidence="1">
    <location>
        <begin position="1"/>
        <end position="22"/>
    </location>
</feature>
<comment type="caution">
    <text evidence="2">The sequence shown here is derived from an EMBL/GenBank/DDBJ whole genome shotgun (WGS) entry which is preliminary data.</text>
</comment>
<dbReference type="Proteomes" id="UP000735302">
    <property type="component" value="Unassembled WGS sequence"/>
</dbReference>
<proteinExistence type="predicted"/>
<reference evidence="2 3" key="1">
    <citation type="journal article" date="2021" name="Elife">
        <title>Chloroplast acquisition without the gene transfer in kleptoplastic sea slugs, Plakobranchus ocellatus.</title>
        <authorList>
            <person name="Maeda T."/>
            <person name="Takahashi S."/>
            <person name="Yoshida T."/>
            <person name="Shimamura S."/>
            <person name="Takaki Y."/>
            <person name="Nagai Y."/>
            <person name="Toyoda A."/>
            <person name="Suzuki Y."/>
            <person name="Arimoto A."/>
            <person name="Ishii H."/>
            <person name="Satoh N."/>
            <person name="Nishiyama T."/>
            <person name="Hasebe M."/>
            <person name="Maruyama T."/>
            <person name="Minagawa J."/>
            <person name="Obokata J."/>
            <person name="Shigenobu S."/>
        </authorList>
    </citation>
    <scope>NUCLEOTIDE SEQUENCE [LARGE SCALE GENOMIC DNA]</scope>
</reference>
<dbReference type="EMBL" id="BLXT01005577">
    <property type="protein sequence ID" value="GFO24013.1"/>
    <property type="molecule type" value="Genomic_DNA"/>
</dbReference>
<evidence type="ECO:0000313" key="2">
    <source>
        <dbReference type="EMBL" id="GFO24013.1"/>
    </source>
</evidence>
<organism evidence="2 3">
    <name type="scientific">Plakobranchus ocellatus</name>
    <dbReference type="NCBI Taxonomy" id="259542"/>
    <lineage>
        <taxon>Eukaryota</taxon>
        <taxon>Metazoa</taxon>
        <taxon>Spiralia</taxon>
        <taxon>Lophotrochozoa</taxon>
        <taxon>Mollusca</taxon>
        <taxon>Gastropoda</taxon>
        <taxon>Heterobranchia</taxon>
        <taxon>Euthyneura</taxon>
        <taxon>Panpulmonata</taxon>
        <taxon>Sacoglossa</taxon>
        <taxon>Placobranchoidea</taxon>
        <taxon>Plakobranchidae</taxon>
        <taxon>Plakobranchus</taxon>
    </lineage>
</organism>
<feature type="chain" id="PRO_5043528534" evidence="1">
    <location>
        <begin position="23"/>
        <end position="137"/>
    </location>
</feature>
<dbReference type="AlphaFoldDB" id="A0AAV4BYY8"/>
<keyword evidence="1" id="KW-0732">Signal</keyword>
<evidence type="ECO:0000313" key="3">
    <source>
        <dbReference type="Proteomes" id="UP000735302"/>
    </source>
</evidence>
<protein>
    <submittedName>
        <fullName evidence="2">Uncharacterized protein</fullName>
    </submittedName>
</protein>
<keyword evidence="3" id="KW-1185">Reference proteome</keyword>
<gene>
    <name evidence="2" type="ORF">PoB_005051800</name>
</gene>
<name>A0AAV4BYY8_9GAST</name>